<keyword evidence="1" id="KW-0812">Transmembrane</keyword>
<gene>
    <name evidence="2" type="ORF">FGO68_gene17397</name>
</gene>
<proteinExistence type="predicted"/>
<feature type="transmembrane region" description="Helical" evidence="1">
    <location>
        <begin position="84"/>
        <end position="109"/>
    </location>
</feature>
<name>A0A8J8N9W7_HALGN</name>
<evidence type="ECO:0000313" key="3">
    <source>
        <dbReference type="Proteomes" id="UP000785679"/>
    </source>
</evidence>
<dbReference type="AlphaFoldDB" id="A0A8J8N9W7"/>
<evidence type="ECO:0000313" key="2">
    <source>
        <dbReference type="EMBL" id="TNV70993.1"/>
    </source>
</evidence>
<keyword evidence="1" id="KW-1133">Transmembrane helix</keyword>
<organism evidence="2 3">
    <name type="scientific">Halteria grandinella</name>
    <dbReference type="NCBI Taxonomy" id="5974"/>
    <lineage>
        <taxon>Eukaryota</taxon>
        <taxon>Sar</taxon>
        <taxon>Alveolata</taxon>
        <taxon>Ciliophora</taxon>
        <taxon>Intramacronucleata</taxon>
        <taxon>Spirotrichea</taxon>
        <taxon>Stichotrichia</taxon>
        <taxon>Sporadotrichida</taxon>
        <taxon>Halteriidae</taxon>
        <taxon>Halteria</taxon>
    </lineage>
</organism>
<keyword evidence="1" id="KW-0472">Membrane</keyword>
<comment type="caution">
    <text evidence="2">The sequence shown here is derived from an EMBL/GenBank/DDBJ whole genome shotgun (WGS) entry which is preliminary data.</text>
</comment>
<keyword evidence="3" id="KW-1185">Reference proteome</keyword>
<evidence type="ECO:0000256" key="1">
    <source>
        <dbReference type="SAM" id="Phobius"/>
    </source>
</evidence>
<protein>
    <submittedName>
        <fullName evidence="2">Uncharacterized protein</fullName>
    </submittedName>
</protein>
<dbReference type="Proteomes" id="UP000785679">
    <property type="component" value="Unassembled WGS sequence"/>
</dbReference>
<feature type="transmembrane region" description="Helical" evidence="1">
    <location>
        <begin position="176"/>
        <end position="196"/>
    </location>
</feature>
<dbReference type="EMBL" id="RRYP01031267">
    <property type="protein sequence ID" value="TNV70993.1"/>
    <property type="molecule type" value="Genomic_DNA"/>
</dbReference>
<accession>A0A8J8N9W7</accession>
<sequence length="296" mass="34421">MSGVFSPTRAKIDKRTLRTDKWWLEPAITFGVLFSFVIYATFRAFEGANYYAEHLISPFYSPCLSEACVPEATMFGWTPVSAEIFNFALSPALIILIFPLGFRMTCYYYRKAYYRSFWMSPPACAVAEPHKTYTGETRFPLIIQNSHRYFFYAGLVLNVILTYDAVISYRNAAGEWGHVSVGSLVLTLSAAMLWLYSLSCHSCRHTIGGRLKNFSKHPVRYKMWSWVSVLNHSHQRFAWFSLAAVAFADIYVRQVASGAWTNFYFFQRTLKNHDSRTTQIRRLSNWRRWCWTSRCC</sequence>
<feature type="transmembrane region" description="Helical" evidence="1">
    <location>
        <begin position="149"/>
        <end position="170"/>
    </location>
</feature>
<feature type="transmembrane region" description="Helical" evidence="1">
    <location>
        <begin position="21"/>
        <end position="42"/>
    </location>
</feature>
<reference evidence="2" key="1">
    <citation type="submission" date="2019-06" db="EMBL/GenBank/DDBJ databases">
        <authorList>
            <person name="Zheng W."/>
        </authorList>
    </citation>
    <scope>NUCLEOTIDE SEQUENCE</scope>
    <source>
        <strain evidence="2">QDHG01</strain>
    </source>
</reference>